<accession>A0A3P7JDD9</accession>
<dbReference type="GO" id="GO:0046872">
    <property type="term" value="F:metal ion binding"/>
    <property type="evidence" value="ECO:0007669"/>
    <property type="project" value="UniProtKB-KW"/>
</dbReference>
<evidence type="ECO:0000256" key="5">
    <source>
        <dbReference type="ARBA" id="ARBA00037900"/>
    </source>
</evidence>
<name>A0A3P7JDD9_STRVU</name>
<evidence type="ECO:0000256" key="3">
    <source>
        <dbReference type="ARBA" id="ARBA00022723"/>
    </source>
</evidence>
<dbReference type="GO" id="GO:0008936">
    <property type="term" value="F:nicotinamidase activity"/>
    <property type="evidence" value="ECO:0007669"/>
    <property type="project" value="UniProtKB-EC"/>
</dbReference>
<evidence type="ECO:0000256" key="4">
    <source>
        <dbReference type="ARBA" id="ARBA00022801"/>
    </source>
</evidence>
<keyword evidence="10" id="KW-1185">Reference proteome</keyword>
<dbReference type="InterPro" id="IPR036380">
    <property type="entry name" value="Isochorismatase-like_sf"/>
</dbReference>
<gene>
    <name evidence="9" type="ORF">SVUK_LOCUS11092</name>
</gene>
<dbReference type="InterPro" id="IPR052347">
    <property type="entry name" value="Isochorismatase_Nicotinamidase"/>
</dbReference>
<dbReference type="InterPro" id="IPR000868">
    <property type="entry name" value="Isochorismatase-like_dom"/>
</dbReference>
<dbReference type="Gene3D" id="3.40.50.850">
    <property type="entry name" value="Isochorismatase-like"/>
    <property type="match status" value="1"/>
</dbReference>
<evidence type="ECO:0000259" key="8">
    <source>
        <dbReference type="Pfam" id="PF00857"/>
    </source>
</evidence>
<dbReference type="OrthoDB" id="167809at2759"/>
<dbReference type="SUPFAM" id="SSF52499">
    <property type="entry name" value="Isochorismatase-like hydrolases"/>
    <property type="match status" value="1"/>
</dbReference>
<comment type="similarity">
    <text evidence="1">Belongs to the isochorismatase family.</text>
</comment>
<evidence type="ECO:0000313" key="10">
    <source>
        <dbReference type="Proteomes" id="UP000270094"/>
    </source>
</evidence>
<feature type="non-terminal residue" evidence="9">
    <location>
        <position position="146"/>
    </location>
</feature>
<sequence length="146" mass="16402">MAVPNASEAIPVINDLVQHKRLDLVVYTQDWHPGNHISFINHAQDPDRKIKNHPGEVKNTTGAELDKRLKLPKGYHIVRKGYETYVDSYSAFGDNNGRRLKDLEDLLHNEGIEVVLGAGLAYDICVRHTLEDASLLRFFSGIVTDA</sequence>
<protein>
    <recommendedName>
        <fullName evidence="6">nicotinamidase</fullName>
        <ecNumber evidence="6">3.5.1.19</ecNumber>
    </recommendedName>
    <alternativeName>
        <fullName evidence="7">Nicotinamide deamidase</fullName>
    </alternativeName>
</protein>
<dbReference type="PANTHER" id="PTHR11080:SF2">
    <property type="entry name" value="LD05707P"/>
    <property type="match status" value="1"/>
</dbReference>
<reference evidence="9 10" key="1">
    <citation type="submission" date="2018-11" db="EMBL/GenBank/DDBJ databases">
        <authorList>
            <consortium name="Pathogen Informatics"/>
        </authorList>
    </citation>
    <scope>NUCLEOTIDE SEQUENCE [LARGE SCALE GENOMIC DNA]</scope>
</reference>
<dbReference type="AlphaFoldDB" id="A0A3P7JDD9"/>
<dbReference type="GO" id="GO:0019363">
    <property type="term" value="P:pyridine nucleotide biosynthetic process"/>
    <property type="evidence" value="ECO:0007669"/>
    <property type="project" value="UniProtKB-KW"/>
</dbReference>
<keyword evidence="4" id="KW-0378">Hydrolase</keyword>
<keyword evidence="2" id="KW-0662">Pyridine nucleotide biosynthesis</keyword>
<evidence type="ECO:0000256" key="7">
    <source>
        <dbReference type="ARBA" id="ARBA00043224"/>
    </source>
</evidence>
<dbReference type="Proteomes" id="UP000270094">
    <property type="component" value="Unassembled WGS sequence"/>
</dbReference>
<comment type="pathway">
    <text evidence="5">Cofactor biosynthesis; nicotinate biosynthesis; nicotinate from nicotinamide: step 1/1.</text>
</comment>
<dbReference type="Pfam" id="PF00857">
    <property type="entry name" value="Isochorismatase"/>
    <property type="match status" value="1"/>
</dbReference>
<dbReference type="EC" id="3.5.1.19" evidence="6"/>
<feature type="domain" description="Isochorismatase-like" evidence="8">
    <location>
        <begin position="3"/>
        <end position="146"/>
    </location>
</feature>
<organism evidence="9 10">
    <name type="scientific">Strongylus vulgaris</name>
    <name type="common">Blood worm</name>
    <dbReference type="NCBI Taxonomy" id="40348"/>
    <lineage>
        <taxon>Eukaryota</taxon>
        <taxon>Metazoa</taxon>
        <taxon>Ecdysozoa</taxon>
        <taxon>Nematoda</taxon>
        <taxon>Chromadorea</taxon>
        <taxon>Rhabditida</taxon>
        <taxon>Rhabditina</taxon>
        <taxon>Rhabditomorpha</taxon>
        <taxon>Strongyloidea</taxon>
        <taxon>Strongylidae</taxon>
        <taxon>Strongylus</taxon>
    </lineage>
</organism>
<evidence type="ECO:0000256" key="6">
    <source>
        <dbReference type="ARBA" id="ARBA00039017"/>
    </source>
</evidence>
<evidence type="ECO:0000313" key="9">
    <source>
        <dbReference type="EMBL" id="VDM76094.1"/>
    </source>
</evidence>
<dbReference type="EMBL" id="UYYB01096337">
    <property type="protein sequence ID" value="VDM76094.1"/>
    <property type="molecule type" value="Genomic_DNA"/>
</dbReference>
<dbReference type="PANTHER" id="PTHR11080">
    <property type="entry name" value="PYRAZINAMIDASE/NICOTINAMIDASE"/>
    <property type="match status" value="1"/>
</dbReference>
<evidence type="ECO:0000256" key="1">
    <source>
        <dbReference type="ARBA" id="ARBA00006336"/>
    </source>
</evidence>
<evidence type="ECO:0000256" key="2">
    <source>
        <dbReference type="ARBA" id="ARBA00022642"/>
    </source>
</evidence>
<proteinExistence type="inferred from homology"/>
<keyword evidence="3" id="KW-0479">Metal-binding</keyword>